<evidence type="ECO:0000259" key="12">
    <source>
        <dbReference type="PROSITE" id="PS50836"/>
    </source>
</evidence>
<feature type="binding site" description="axial binding residue" evidence="9">
    <location>
        <position position="324"/>
    </location>
    <ligand>
        <name>heme b</name>
        <dbReference type="ChEBI" id="CHEBI:60344"/>
        <label>1</label>
    </ligand>
    <ligandPart>
        <name>Fe</name>
        <dbReference type="ChEBI" id="CHEBI:18248"/>
    </ligandPart>
</feature>
<feature type="transmembrane region" description="Helical" evidence="10">
    <location>
        <begin position="249"/>
        <end position="273"/>
    </location>
</feature>
<feature type="binding site" description="axial binding residue" evidence="9">
    <location>
        <position position="287"/>
    </location>
    <ligand>
        <name>heme b</name>
        <dbReference type="ChEBI" id="CHEBI:60344"/>
        <label>1</label>
    </ligand>
    <ligandPart>
        <name>Fe</name>
        <dbReference type="ChEBI" id="CHEBI:18248"/>
    </ligandPart>
</feature>
<dbReference type="PANTHER" id="PTHR23130">
    <property type="entry name" value="CYTOCHROME B561 AND DOMON DOMAIN-CONTAINING PROTEIN"/>
    <property type="match status" value="1"/>
</dbReference>
<dbReference type="Gene3D" id="1.20.120.1770">
    <property type="match status" value="1"/>
</dbReference>
<dbReference type="EMBL" id="OX459118">
    <property type="protein sequence ID" value="CAI9089329.1"/>
    <property type="molecule type" value="Genomic_DNA"/>
</dbReference>
<feature type="transmembrane region" description="Helical" evidence="10">
    <location>
        <begin position="285"/>
        <end position="306"/>
    </location>
</feature>
<evidence type="ECO:0000256" key="4">
    <source>
        <dbReference type="ARBA" id="ARBA00022729"/>
    </source>
</evidence>
<evidence type="ECO:0000256" key="3">
    <source>
        <dbReference type="ARBA" id="ARBA00022692"/>
    </source>
</evidence>
<evidence type="ECO:0000256" key="7">
    <source>
        <dbReference type="ARBA" id="ARBA00023136"/>
    </source>
</evidence>
<dbReference type="CDD" id="cd08760">
    <property type="entry name" value="Cyt_b561_FRRS1_like"/>
    <property type="match status" value="1"/>
</dbReference>
<keyword evidence="6 10" id="KW-1133">Transmembrane helix</keyword>
<comment type="subcellular location">
    <subcellularLocation>
        <location evidence="1">Membrane</location>
    </subcellularLocation>
</comment>
<dbReference type="PANTHER" id="PTHR23130:SF167">
    <property type="entry name" value="CYTOCHROME B561 AND DOMON DOMAIN-CONTAINING PROTEIN"/>
    <property type="match status" value="1"/>
</dbReference>
<dbReference type="CDD" id="cd09629">
    <property type="entry name" value="DOMON_CIL1_like"/>
    <property type="match status" value="1"/>
</dbReference>
<feature type="transmembrane region" description="Helical" evidence="10">
    <location>
        <begin position="357"/>
        <end position="377"/>
    </location>
</feature>
<dbReference type="Pfam" id="PF03188">
    <property type="entry name" value="Cytochrom_B561"/>
    <property type="match status" value="1"/>
</dbReference>
<feature type="domain" description="DOMON" evidence="12">
    <location>
        <begin position="52"/>
        <end position="167"/>
    </location>
</feature>
<gene>
    <name evidence="14" type="ORF">OLC1_LOCUS1691</name>
</gene>
<evidence type="ECO:0000313" key="15">
    <source>
        <dbReference type="Proteomes" id="UP001161247"/>
    </source>
</evidence>
<dbReference type="GO" id="GO:0046872">
    <property type="term" value="F:metal ion binding"/>
    <property type="evidence" value="ECO:0007669"/>
    <property type="project" value="UniProtKB-KW"/>
</dbReference>
<feature type="transmembrane region" description="Helical" evidence="10">
    <location>
        <begin position="219"/>
        <end position="237"/>
    </location>
</feature>
<reference evidence="14" key="1">
    <citation type="submission" date="2023-03" db="EMBL/GenBank/DDBJ databases">
        <authorList>
            <person name="Julca I."/>
        </authorList>
    </citation>
    <scope>NUCLEOTIDE SEQUENCE</scope>
</reference>
<keyword evidence="9" id="KW-0408">Iron</keyword>
<keyword evidence="9" id="KW-0479">Metal-binding</keyword>
<dbReference type="PROSITE" id="PS50939">
    <property type="entry name" value="CYTOCHROME_B561"/>
    <property type="match status" value="1"/>
</dbReference>
<organism evidence="14 15">
    <name type="scientific">Oldenlandia corymbosa var. corymbosa</name>
    <dbReference type="NCBI Taxonomy" id="529605"/>
    <lineage>
        <taxon>Eukaryota</taxon>
        <taxon>Viridiplantae</taxon>
        <taxon>Streptophyta</taxon>
        <taxon>Embryophyta</taxon>
        <taxon>Tracheophyta</taxon>
        <taxon>Spermatophyta</taxon>
        <taxon>Magnoliopsida</taxon>
        <taxon>eudicotyledons</taxon>
        <taxon>Gunneridae</taxon>
        <taxon>Pentapetalae</taxon>
        <taxon>asterids</taxon>
        <taxon>lamiids</taxon>
        <taxon>Gentianales</taxon>
        <taxon>Rubiaceae</taxon>
        <taxon>Rubioideae</taxon>
        <taxon>Spermacoceae</taxon>
        <taxon>Hedyotis-Oldenlandia complex</taxon>
        <taxon>Oldenlandia</taxon>
    </lineage>
</organism>
<proteinExistence type="predicted"/>
<keyword evidence="2 8" id="KW-0813">Transport</keyword>
<feature type="binding site" description="axial binding residue" evidence="9">
    <location>
        <position position="218"/>
    </location>
    <ligand>
        <name>heme b</name>
        <dbReference type="ChEBI" id="CHEBI:60344"/>
        <label>1</label>
    </ligand>
    <ligandPart>
        <name>Fe</name>
        <dbReference type="ChEBI" id="CHEBI:18248"/>
    </ligandPart>
</feature>
<comment type="cofactor">
    <cofactor evidence="8">
        <name>heme b</name>
        <dbReference type="ChEBI" id="CHEBI:60344"/>
    </cofactor>
    <text evidence="8">Binds 2 heme b groups non-covalently.</text>
</comment>
<keyword evidence="3 10" id="KW-0812">Transmembrane</keyword>
<evidence type="ECO:0000256" key="1">
    <source>
        <dbReference type="ARBA" id="ARBA00004370"/>
    </source>
</evidence>
<name>A0AAV1C0Z5_OLDCO</name>
<keyword evidence="4 11" id="KW-0732">Signal</keyword>
<feature type="transmembrane region" description="Helical" evidence="10">
    <location>
        <begin position="318"/>
        <end position="337"/>
    </location>
</feature>
<keyword evidence="5 8" id="KW-0249">Electron transport</keyword>
<keyword evidence="7 8" id="KW-0472">Membrane</keyword>
<accession>A0AAV1C0Z5</accession>
<evidence type="ECO:0000256" key="2">
    <source>
        <dbReference type="ARBA" id="ARBA00022448"/>
    </source>
</evidence>
<dbReference type="Pfam" id="PF04526">
    <property type="entry name" value="DUF568"/>
    <property type="match status" value="1"/>
</dbReference>
<evidence type="ECO:0000256" key="8">
    <source>
        <dbReference type="PIRNR" id="PIRNR037471"/>
    </source>
</evidence>
<evidence type="ECO:0000259" key="13">
    <source>
        <dbReference type="PROSITE" id="PS50939"/>
    </source>
</evidence>
<dbReference type="SMART" id="SM00665">
    <property type="entry name" value="B561"/>
    <property type="match status" value="1"/>
</dbReference>
<feature type="domain" description="Cytochrome b561" evidence="13">
    <location>
        <begin position="182"/>
        <end position="379"/>
    </location>
</feature>
<dbReference type="PIRSF" id="PIRSF037471">
    <property type="entry name" value="UCP037471"/>
    <property type="match status" value="1"/>
</dbReference>
<dbReference type="InterPro" id="IPR045265">
    <property type="entry name" value="AIR12_DOMON"/>
</dbReference>
<dbReference type="InterPro" id="IPR005018">
    <property type="entry name" value="DOMON_domain"/>
</dbReference>
<dbReference type="GO" id="GO:0016020">
    <property type="term" value="C:membrane"/>
    <property type="evidence" value="ECO:0007669"/>
    <property type="project" value="UniProtKB-SubCell"/>
</dbReference>
<sequence length="401" mass="43622">MANSPKLFLFFSVLFLLCISSSNSAQSSPSSCSNYRFPNNKKFSTCSDLPYLNSALHWTYIPSSQTLQVAFRQTTISPQRWVAWAINPRPTPGMLGSQALIAYPKPDGTMRVYTSPVNSYQTGLKEGDLSFPVSDLSATYSNSEITIFATLMLHNISTTVNQVWQEGPLTPSGTPGMHPLTGPNMKSMGTLDLLSGESKGSSSGGAGISSRMKMKYSHGFLNTIGWGILIPLGAIIARYVKLYPSADPAWFYLHIGCQVSAFLIGAVGFFTGISLGKKSPGITHTAHMVIGSLIFGLATVQILAASFLRPKKDHKLRVYWNIGHYSVGYTILILGIINNFKGLHILSPGKKWEKAYIAVLVTLGAIALFLEVVNRIVVFRRKRRSLKADANTGEVNGTNGV</sequence>
<evidence type="ECO:0000313" key="14">
    <source>
        <dbReference type="EMBL" id="CAI9089329.1"/>
    </source>
</evidence>
<feature type="chain" id="PRO_5043561420" description="Cytochrome b561 and DOMON domain-containing protein" evidence="11">
    <location>
        <begin position="25"/>
        <end position="401"/>
    </location>
</feature>
<dbReference type="PROSITE" id="PS50836">
    <property type="entry name" value="DOMON"/>
    <property type="match status" value="1"/>
</dbReference>
<feature type="signal peptide" evidence="11">
    <location>
        <begin position="1"/>
        <end position="24"/>
    </location>
</feature>
<keyword evidence="15" id="KW-1185">Reference proteome</keyword>
<evidence type="ECO:0000256" key="11">
    <source>
        <dbReference type="SAM" id="SignalP"/>
    </source>
</evidence>
<evidence type="ECO:0000256" key="5">
    <source>
        <dbReference type="ARBA" id="ARBA00022982"/>
    </source>
</evidence>
<evidence type="ECO:0000256" key="6">
    <source>
        <dbReference type="ARBA" id="ARBA00022989"/>
    </source>
</evidence>
<dbReference type="InterPro" id="IPR017214">
    <property type="entry name" value="UCP037471"/>
</dbReference>
<dbReference type="Proteomes" id="UP001161247">
    <property type="component" value="Chromosome 1"/>
</dbReference>
<evidence type="ECO:0000256" key="9">
    <source>
        <dbReference type="PIRSR" id="PIRSR037471-1"/>
    </source>
</evidence>
<dbReference type="AlphaFoldDB" id="A0AAV1C0Z5"/>
<feature type="binding site" description="axial binding residue" evidence="9">
    <location>
        <position position="254"/>
    </location>
    <ligand>
        <name>heme b</name>
        <dbReference type="ChEBI" id="CHEBI:60344"/>
        <label>1</label>
    </ligand>
    <ligandPart>
        <name>Fe</name>
        <dbReference type="ChEBI" id="CHEBI:18248"/>
    </ligandPart>
</feature>
<evidence type="ECO:0000256" key="10">
    <source>
        <dbReference type="SAM" id="Phobius"/>
    </source>
</evidence>
<protein>
    <recommendedName>
        <fullName evidence="8">Cytochrome b561 and DOMON domain-containing protein</fullName>
    </recommendedName>
</protein>
<dbReference type="InterPro" id="IPR006593">
    <property type="entry name" value="Cyt_b561/ferric_Rdtase_TM"/>
</dbReference>